<evidence type="ECO:0000313" key="2">
    <source>
        <dbReference type="EMBL" id="KAG0727193.1"/>
    </source>
</evidence>
<sequence>MSGKRTVEDFFRVEASSSDVTQERERNISGSSGSVDIPTISRSSSLMSLGSEPEDSRPGTQASDQVDVVIAGGCSISSQELQTIKDKMAALTNYYKLSHVIKSKNAPDTSSKVLGKTIKVYNLKAKCQKCFAEVSFWNNTTGNLVSHYKTKHTHDLSELKAAISRTSRCSLKHPSGDDQPQRHQLSLKEFFGQATRFTQDKGKEAMTKWFARCLIPLSITDHPATREMFKVFQPEFRVPSRRTLTRDIKAMGEEAREEIKSILKELPHVATTADSWTAHNRSFIGSTVHWIDPTDLSRKMATLAIKEIKVSQTKGIIATKLDQVNRAFNISRKVVLTTTDNGANYVAAFSNYGSGIGEAEEDATNPDVEEVINSPEDQEEQEREGLDIISVTMALAAAAAVQDSPRLPKHQRCRQVKANAHTVNLLASIDVSQVHHWNYGRAAAPFKKTLARAQGLWNLQNRSSTSANTIKQVVGRKLPTPVVTRWNSLYDACSVLLQRVMDDDARLEAVNEVLRNEGGTNRNRTSYYGFDDQDKQVLQEYCKVMKPLANCLDRLQTEENAYLGVLLPTLTLMRVALERMEEARGDQALTYAKPLVRALLRQEGNKGGFNNRFSAMFKDLDLLMASALHPNYGMTTFNSVAPNMKEEIFQRIVKEMKALIRQETEERDNSQDMEAMEEHEEVSADPFAELCDTTQADQEDDLEEDIKKELLAWKRSKEATLKKSHFPAKYRDQWVTLFIKYNTGIPSSAAVERLFSTAGDVLRPKRACLSEDNFEYLVFLKGNLHLLKQKFKVPRGVDEEMF</sequence>
<feature type="compositionally biased region" description="Basic and acidic residues" evidence="1">
    <location>
        <begin position="1"/>
        <end position="12"/>
    </location>
</feature>
<dbReference type="EMBL" id="JACEEZ010003644">
    <property type="protein sequence ID" value="KAG0727193.1"/>
    <property type="molecule type" value="Genomic_DNA"/>
</dbReference>
<dbReference type="PANTHER" id="PTHR47501:SF5">
    <property type="entry name" value="HAT C-TERMINAL DIMERISATION DOMAIN-CONTAINING PROTEIN"/>
    <property type="match status" value="1"/>
</dbReference>
<dbReference type="InterPro" id="IPR012337">
    <property type="entry name" value="RNaseH-like_sf"/>
</dbReference>
<gene>
    <name evidence="2" type="primary">ZBED1_6</name>
    <name evidence="2" type="ORF">GWK47_035168</name>
</gene>
<organism evidence="2 3">
    <name type="scientific">Chionoecetes opilio</name>
    <name type="common">Atlantic snow crab</name>
    <name type="synonym">Cancer opilio</name>
    <dbReference type="NCBI Taxonomy" id="41210"/>
    <lineage>
        <taxon>Eukaryota</taxon>
        <taxon>Metazoa</taxon>
        <taxon>Ecdysozoa</taxon>
        <taxon>Arthropoda</taxon>
        <taxon>Crustacea</taxon>
        <taxon>Multicrustacea</taxon>
        <taxon>Malacostraca</taxon>
        <taxon>Eumalacostraca</taxon>
        <taxon>Eucarida</taxon>
        <taxon>Decapoda</taxon>
        <taxon>Pleocyemata</taxon>
        <taxon>Brachyura</taxon>
        <taxon>Eubrachyura</taxon>
        <taxon>Majoidea</taxon>
        <taxon>Majidae</taxon>
        <taxon>Chionoecetes</taxon>
    </lineage>
</organism>
<feature type="compositionally biased region" description="Low complexity" evidence="1">
    <location>
        <begin position="41"/>
        <end position="51"/>
    </location>
</feature>
<feature type="region of interest" description="Disordered" evidence="1">
    <location>
        <begin position="1"/>
        <end position="62"/>
    </location>
</feature>
<name>A0A8J4YFR9_CHIOP</name>
<dbReference type="OrthoDB" id="8912104at2759"/>
<keyword evidence="3" id="KW-1185">Reference proteome</keyword>
<accession>A0A8J4YFR9</accession>
<dbReference type="Proteomes" id="UP000770661">
    <property type="component" value="Unassembled WGS sequence"/>
</dbReference>
<reference evidence="2" key="1">
    <citation type="submission" date="2020-07" db="EMBL/GenBank/DDBJ databases">
        <title>The High-quality genome of the commercially important snow crab, Chionoecetes opilio.</title>
        <authorList>
            <person name="Jeong J.-H."/>
            <person name="Ryu S."/>
        </authorList>
    </citation>
    <scope>NUCLEOTIDE SEQUENCE</scope>
    <source>
        <strain evidence="2">MADBK_172401_WGS</strain>
        <tissue evidence="2">Digestive gland</tissue>
    </source>
</reference>
<dbReference type="SUPFAM" id="SSF53098">
    <property type="entry name" value="Ribonuclease H-like"/>
    <property type="match status" value="1"/>
</dbReference>
<evidence type="ECO:0000313" key="3">
    <source>
        <dbReference type="Proteomes" id="UP000770661"/>
    </source>
</evidence>
<protein>
    <submittedName>
        <fullName evidence="2">Zinc finger BED domain-containing protein 1</fullName>
    </submittedName>
</protein>
<comment type="caution">
    <text evidence="2">The sequence shown here is derived from an EMBL/GenBank/DDBJ whole genome shotgun (WGS) entry which is preliminary data.</text>
</comment>
<dbReference type="AlphaFoldDB" id="A0A8J4YFR9"/>
<evidence type="ECO:0000256" key="1">
    <source>
        <dbReference type="SAM" id="MobiDB-lite"/>
    </source>
</evidence>
<proteinExistence type="predicted"/>
<dbReference type="PANTHER" id="PTHR47501">
    <property type="entry name" value="TRANSPOSASE-RELATED"/>
    <property type="match status" value="1"/>
</dbReference>